<name>A0A7W7PPJ1_9ACTN</name>
<dbReference type="GO" id="GO:0006313">
    <property type="term" value="P:DNA transposition"/>
    <property type="evidence" value="ECO:0007669"/>
    <property type="project" value="InterPro"/>
</dbReference>
<dbReference type="NCBIfam" id="NF033592">
    <property type="entry name" value="transpos_IS4_1"/>
    <property type="match status" value="1"/>
</dbReference>
<dbReference type="AlphaFoldDB" id="A0A7W7PPJ1"/>
<feature type="domain" description="Transposase IS4-like" evidence="1">
    <location>
        <begin position="42"/>
        <end position="246"/>
    </location>
</feature>
<accession>A0A7W7PPJ1</accession>
<comment type="caution">
    <text evidence="2">The sequence shown here is derived from an EMBL/GenBank/DDBJ whole genome shotgun (WGS) entry which is preliminary data.</text>
</comment>
<evidence type="ECO:0000313" key="2">
    <source>
        <dbReference type="EMBL" id="MBB4895895.1"/>
    </source>
</evidence>
<evidence type="ECO:0000259" key="1">
    <source>
        <dbReference type="Pfam" id="PF01609"/>
    </source>
</evidence>
<dbReference type="PANTHER" id="PTHR37529">
    <property type="entry name" value="TRANSPOSASE INSG FOR INSERTION SEQUENCE ELEMENT IS4-RELATED"/>
    <property type="match status" value="1"/>
</dbReference>
<sequence>MPLTEAAVFRGRKNPGAEPFRELLAQVGSGVATEATPGAYWQGLRLMAVDGTMLEIADTPANEERFGRPKARTGHGPSGYPLARVVVLIESGTHVVIDAEIGGFRTSERDLAAELARGLRPGMLVLADRGLPGVHLWKQLAATGAALLWRVSRLWKLQPGEVLADGSWIATVHGGRGRSKQPVEDVPVRVVEYVLDDPGRDPDEHYRLATTLLDPTAAPARELAALYTERWEVETTLAEWKATQIGSGNVLTSKSPDLVEQEI</sequence>
<dbReference type="Pfam" id="PF01609">
    <property type="entry name" value="DDE_Tnp_1"/>
    <property type="match status" value="1"/>
</dbReference>
<proteinExistence type="predicted"/>
<reference evidence="2 3" key="1">
    <citation type="submission" date="2020-08" db="EMBL/GenBank/DDBJ databases">
        <title>Genomic Encyclopedia of Type Strains, Phase III (KMG-III): the genomes of soil and plant-associated and newly described type strains.</title>
        <authorList>
            <person name="Whitman W."/>
        </authorList>
    </citation>
    <scope>NUCLEOTIDE SEQUENCE [LARGE SCALE GENOMIC DNA]</scope>
    <source>
        <strain evidence="2 3">CECT 3266</strain>
    </source>
</reference>
<dbReference type="InterPro" id="IPR047952">
    <property type="entry name" value="Transpos_IS4"/>
</dbReference>
<dbReference type="SUPFAM" id="SSF53098">
    <property type="entry name" value="Ribonuclease H-like"/>
    <property type="match status" value="1"/>
</dbReference>
<dbReference type="RefSeq" id="WP_184351689.1">
    <property type="nucleotide sequence ID" value="NZ_JACHJH010000010.1"/>
</dbReference>
<evidence type="ECO:0000313" key="3">
    <source>
        <dbReference type="Proteomes" id="UP000556084"/>
    </source>
</evidence>
<keyword evidence="3" id="KW-1185">Reference proteome</keyword>
<dbReference type="GO" id="GO:0003677">
    <property type="term" value="F:DNA binding"/>
    <property type="evidence" value="ECO:0007669"/>
    <property type="project" value="InterPro"/>
</dbReference>
<dbReference type="GO" id="GO:0004803">
    <property type="term" value="F:transposase activity"/>
    <property type="evidence" value="ECO:0007669"/>
    <property type="project" value="InterPro"/>
</dbReference>
<dbReference type="InterPro" id="IPR012337">
    <property type="entry name" value="RNaseH-like_sf"/>
</dbReference>
<gene>
    <name evidence="2" type="ORF">FHS39_004976</name>
</gene>
<dbReference type="Proteomes" id="UP000556084">
    <property type="component" value="Unassembled WGS sequence"/>
</dbReference>
<dbReference type="InterPro" id="IPR002559">
    <property type="entry name" value="Transposase_11"/>
</dbReference>
<dbReference type="PANTHER" id="PTHR37529:SF1">
    <property type="entry name" value="TRANSPOSASE INSG FOR INSERTION SEQUENCE ELEMENT IS4-RELATED"/>
    <property type="match status" value="1"/>
</dbReference>
<organism evidence="2 3">
    <name type="scientific">Streptomyces olivoverticillatus</name>
    <dbReference type="NCBI Taxonomy" id="66427"/>
    <lineage>
        <taxon>Bacteria</taxon>
        <taxon>Bacillati</taxon>
        <taxon>Actinomycetota</taxon>
        <taxon>Actinomycetes</taxon>
        <taxon>Kitasatosporales</taxon>
        <taxon>Streptomycetaceae</taxon>
        <taxon>Streptomyces</taxon>
    </lineage>
</organism>
<dbReference type="EMBL" id="JACHJH010000010">
    <property type="protein sequence ID" value="MBB4895895.1"/>
    <property type="molecule type" value="Genomic_DNA"/>
</dbReference>
<protein>
    <recommendedName>
        <fullName evidence="1">Transposase IS4-like domain-containing protein</fullName>
    </recommendedName>
</protein>